<dbReference type="Ensembl" id="ENSBIXT00000051253.1">
    <property type="protein sequence ID" value="ENSBIXP00000042133.1"/>
    <property type="gene ID" value="ENSBIXG00000026241.1"/>
</dbReference>
<dbReference type="GO" id="GO:0005576">
    <property type="term" value="C:extracellular region"/>
    <property type="evidence" value="ECO:0007669"/>
    <property type="project" value="UniProtKB-SubCell"/>
</dbReference>
<reference evidence="13 14" key="1">
    <citation type="submission" date="2018-11" db="EMBL/GenBank/DDBJ databases">
        <title>Haplotype-resolved cattle genomes.</title>
        <authorList>
            <person name="Low W.Y."/>
            <person name="Tearle R."/>
            <person name="Bickhart D.M."/>
            <person name="Rosen B.D."/>
            <person name="Koren S."/>
            <person name="Rhie A."/>
            <person name="Hiendleder S."/>
            <person name="Phillippy A.M."/>
            <person name="Smith T.P.L."/>
            <person name="Williams J.L."/>
        </authorList>
    </citation>
    <scope>NUCLEOTIDE SEQUENCE [LARGE SCALE GENOMIC DNA]</scope>
</reference>
<evidence type="ECO:0000256" key="6">
    <source>
        <dbReference type="ARBA" id="ARBA00023180"/>
    </source>
</evidence>
<dbReference type="Proteomes" id="UP000429181">
    <property type="component" value="Chromosome 1"/>
</dbReference>
<dbReference type="GeneTree" id="ENSGT00940000157649"/>
<feature type="disulfide bond" evidence="7">
    <location>
        <begin position="154"/>
        <end position="181"/>
    </location>
</feature>
<keyword evidence="13" id="KW-1185">Reference proteome</keyword>
<dbReference type="CDD" id="cd00041">
    <property type="entry name" value="CUB"/>
    <property type="match status" value="2"/>
</dbReference>
<dbReference type="GO" id="GO:1990830">
    <property type="term" value="P:cellular response to leukemia inhibitory factor"/>
    <property type="evidence" value="ECO:0007669"/>
    <property type="project" value="Ensembl"/>
</dbReference>
<keyword evidence="3 9" id="KW-0732">Signal</keyword>
<evidence type="ECO:0000313" key="12">
    <source>
        <dbReference type="Ensembl" id="ENSBIXP00005001231.1"/>
    </source>
</evidence>
<dbReference type="Ensembl" id="ENSBIXT00005014625.1">
    <property type="protein sequence ID" value="ENSBIXP00005001231.1"/>
    <property type="gene ID" value="ENSBIXG00005029362.1"/>
</dbReference>
<comment type="subcellular location">
    <subcellularLocation>
        <location evidence="1">Secreted</location>
    </subcellularLocation>
</comment>
<evidence type="ECO:0000256" key="3">
    <source>
        <dbReference type="ARBA" id="ARBA00022729"/>
    </source>
</evidence>
<evidence type="ECO:0000313" key="14">
    <source>
        <dbReference type="Proteomes" id="UP000429181"/>
    </source>
</evidence>
<accession>A0A4W2EYJ6</accession>
<proteinExistence type="predicted"/>
<dbReference type="STRING" id="30522.A0A4W2EYJ6"/>
<evidence type="ECO:0000256" key="4">
    <source>
        <dbReference type="ARBA" id="ARBA00022737"/>
    </source>
</evidence>
<evidence type="ECO:0000256" key="2">
    <source>
        <dbReference type="ARBA" id="ARBA00022525"/>
    </source>
</evidence>
<evidence type="ECO:0000259" key="10">
    <source>
        <dbReference type="PROSITE" id="PS01180"/>
    </source>
</evidence>
<dbReference type="FunFam" id="2.60.120.290:FF:000005">
    <property type="entry name" value="Procollagen C-endopeptidase enhancer 1"/>
    <property type="match status" value="1"/>
</dbReference>
<keyword evidence="5 7" id="KW-1015">Disulfide bond</keyword>
<comment type="caution">
    <text evidence="7">Lacks conserved residue(s) required for the propagation of feature annotation.</text>
</comment>
<sequence>MRGAGAWAPLCLLLVAAAQHSRPQLSERPVFTCGGILTGESGFIGSEGFPGVYPPNSKCTWKITVPEGKVVVLNFRFIDLESDNLCRYDFVDVYNGHANGQRIGRFCGTFRPGALVSSSNKMMVQMISDANTAGNGFMAMFSAAEPNERGDQYCGGLLERPSGSFKTPNWPDRDYPAGVTCVWHIVAPKNQLIELKFEKFDVERDNYCRYDYVAVFNGGEINDAERIGKYCGDSPPAPIVSERNELLIQFLSDLSLTADGFIGHYKFRPKKLPTTTALPVTTTFPVSTTSLKPTVALCQQKCRRSGTLESNYCSSNFVPLTLVFTVLDFKNVFFCSLGRHCHHHHPSRWESACHGLDHQHLRGQSGNSAGRQEHERQGPRGLQAVPTPQKRFKLHNYGSSG</sequence>
<gene>
    <name evidence="12" type="primary">PCOLCE2</name>
</gene>
<evidence type="ECO:0000256" key="1">
    <source>
        <dbReference type="ARBA" id="ARBA00004613"/>
    </source>
</evidence>
<evidence type="ECO:0000256" key="9">
    <source>
        <dbReference type="SAM" id="SignalP"/>
    </source>
</evidence>
<evidence type="ECO:0000256" key="5">
    <source>
        <dbReference type="ARBA" id="ARBA00023157"/>
    </source>
</evidence>
<keyword evidence="6" id="KW-0325">Glycoprotein</keyword>
<dbReference type="SMART" id="SM00042">
    <property type="entry name" value="CUB"/>
    <property type="match status" value="2"/>
</dbReference>
<keyword evidence="4" id="KW-0677">Repeat</keyword>
<protein>
    <submittedName>
        <fullName evidence="11">Procollagen C-endopeptidase enhancer 2</fullName>
    </submittedName>
</protein>
<dbReference type="Pfam" id="PF00431">
    <property type="entry name" value="CUB"/>
    <property type="match status" value="2"/>
</dbReference>
<dbReference type="GO" id="GO:0016504">
    <property type="term" value="F:peptidase activator activity"/>
    <property type="evidence" value="ECO:0007669"/>
    <property type="project" value="Ensembl"/>
</dbReference>
<feature type="chain" id="PRO_5044611214" evidence="9">
    <location>
        <begin position="19"/>
        <end position="401"/>
    </location>
</feature>
<keyword evidence="2" id="KW-0964">Secreted</keyword>
<dbReference type="FunFam" id="2.60.120.290:FF:000026">
    <property type="entry name" value="Procollagen C-endopeptidase enhancer 2"/>
    <property type="match status" value="1"/>
</dbReference>
<evidence type="ECO:0000313" key="11">
    <source>
        <dbReference type="Ensembl" id="ENSBIXP00000042133.1"/>
    </source>
</evidence>
<feature type="domain" description="CUB" evidence="10">
    <location>
        <begin position="33"/>
        <end position="144"/>
    </location>
</feature>
<feature type="signal peptide" evidence="9">
    <location>
        <begin position="1"/>
        <end position="18"/>
    </location>
</feature>
<feature type="region of interest" description="Disordered" evidence="8">
    <location>
        <begin position="360"/>
        <end position="401"/>
    </location>
</feature>
<dbReference type="Gene3D" id="2.60.120.290">
    <property type="entry name" value="Spermadhesin, CUB domain"/>
    <property type="match status" value="2"/>
</dbReference>
<name>A0A4W2EYJ6_BOBOX</name>
<evidence type="ECO:0000256" key="7">
    <source>
        <dbReference type="PROSITE-ProRule" id="PRU00059"/>
    </source>
</evidence>
<organism evidence="11 13">
    <name type="scientific">Bos indicus x Bos taurus</name>
    <name type="common">Hybrid cattle</name>
    <dbReference type="NCBI Taxonomy" id="30522"/>
    <lineage>
        <taxon>Eukaryota</taxon>
        <taxon>Metazoa</taxon>
        <taxon>Chordata</taxon>
        <taxon>Craniata</taxon>
        <taxon>Vertebrata</taxon>
        <taxon>Euteleostomi</taxon>
        <taxon>Mammalia</taxon>
        <taxon>Eutheria</taxon>
        <taxon>Laurasiatheria</taxon>
        <taxon>Artiodactyla</taxon>
        <taxon>Ruminantia</taxon>
        <taxon>Pecora</taxon>
        <taxon>Bovidae</taxon>
        <taxon>Bovinae</taxon>
        <taxon>Bos</taxon>
    </lineage>
</organism>
<dbReference type="InterPro" id="IPR000859">
    <property type="entry name" value="CUB_dom"/>
</dbReference>
<dbReference type="GO" id="GO:0005518">
    <property type="term" value="F:collagen binding"/>
    <property type="evidence" value="ECO:0007669"/>
    <property type="project" value="Ensembl"/>
</dbReference>
<evidence type="ECO:0000256" key="8">
    <source>
        <dbReference type="SAM" id="MobiDB-lite"/>
    </source>
</evidence>
<dbReference type="InterPro" id="IPR035914">
    <property type="entry name" value="Sperma_CUB_dom_sf"/>
</dbReference>
<dbReference type="Proteomes" id="UP000314981">
    <property type="component" value="Chromosome 1"/>
</dbReference>
<feature type="domain" description="CUB" evidence="10">
    <location>
        <begin position="154"/>
        <end position="268"/>
    </location>
</feature>
<reference evidence="11" key="2">
    <citation type="submission" date="2025-05" db="UniProtKB">
        <authorList>
            <consortium name="Ensembl"/>
        </authorList>
    </citation>
    <scope>IDENTIFICATION</scope>
</reference>
<dbReference type="PANTHER" id="PTHR24251:SF31">
    <property type="entry name" value="PROCOLLAGEN C-ENDOPEPTIDASE ENHANCER 2"/>
    <property type="match status" value="1"/>
</dbReference>
<dbReference type="AlphaFoldDB" id="A0A4W2EYJ6"/>
<dbReference type="SUPFAM" id="SSF49854">
    <property type="entry name" value="Spermadhesin, CUB domain"/>
    <property type="match status" value="2"/>
</dbReference>
<dbReference type="OMA" id="TMWRIYS"/>
<dbReference type="PROSITE" id="PS01180">
    <property type="entry name" value="CUB"/>
    <property type="match status" value="2"/>
</dbReference>
<evidence type="ECO:0000313" key="13">
    <source>
        <dbReference type="Proteomes" id="UP000314981"/>
    </source>
</evidence>
<dbReference type="PANTHER" id="PTHR24251">
    <property type="entry name" value="OVOCHYMASE-RELATED"/>
    <property type="match status" value="1"/>
</dbReference>
<dbReference type="GO" id="GO:0008201">
    <property type="term" value="F:heparin binding"/>
    <property type="evidence" value="ECO:0007669"/>
    <property type="project" value="Ensembl"/>
</dbReference>